<keyword evidence="3" id="KW-0067">ATP-binding</keyword>
<evidence type="ECO:0000256" key="1">
    <source>
        <dbReference type="ARBA" id="ARBA00022737"/>
    </source>
</evidence>
<dbReference type="InterPro" id="IPR027417">
    <property type="entry name" value="P-loop_NTPase"/>
</dbReference>
<sequence length="547" mass="59130">MSITHQPSVVLSDVSFSWPDGTPALDHISAAFGTGRTGLVGANGTGKSTLLKLITGELIPVAGTVTTNGAVGYLPQNLLLTTEVTVSDLLGITDKTDALRAIEAGSVETRHFDALDEAWDFEVQARAALDNVGLEKIDVDRAVGTLSGGEVVLAAVAGLRLRSSRSEGVVLLDEPTNNLDRGARHDLYAAVAAWPGALIVVSHDVTLLDLMDDTAELRLGHLELFGGGYSDYQEQVDREQAAAEQALRTAEQKLRTEKRQQTEAQTKLARRQRYARTDFVNKRRPRTIMNQRKTEAQVSAGKLRGELDEKVAAAQEEKRQQEGRIRDDTAMRITLPDLDVPAGRRLVEFSDDHGASLVLQGTERVALTGPNGIGKTRLLESLIRQARGDGSSDDGSTGTQNSVRTSAFTDRIGYLPQRLEHLDDTVSVIDTVRAAAPNSSVEQVRASLARFLFRADRVHQTVGELSGGERFRVALASILLAEPAHQLLVLDEPTNNLDLDSVDALVSALGGYRGGLIVVSHDDAFLDRLGIDTWLELQHGALRRGGL</sequence>
<evidence type="ECO:0000256" key="2">
    <source>
        <dbReference type="ARBA" id="ARBA00022741"/>
    </source>
</evidence>
<dbReference type="KEGG" id="cgy:CGLY_02455"/>
<dbReference type="PANTHER" id="PTHR19211">
    <property type="entry name" value="ATP-BINDING TRANSPORT PROTEIN-RELATED"/>
    <property type="match status" value="1"/>
</dbReference>
<reference evidence="6 7" key="1">
    <citation type="journal article" date="2015" name="Int. J. Syst. Evol. Microbiol.">
        <title>Revisiting Corynebacterium glyciniphilum (ex Kubota et al., 1972) sp. nov., nom. rev., isolated from putrefied banana.</title>
        <authorList>
            <person name="Al-Dilaimi A."/>
            <person name="Bednarz H."/>
            <person name="Lomker A."/>
            <person name="Niehaus K."/>
            <person name="Kalinowski J."/>
            <person name="Ruckert C."/>
        </authorList>
    </citation>
    <scope>NUCLEOTIDE SEQUENCE [LARGE SCALE GENOMIC DNA]</scope>
    <source>
        <strain evidence="6">AJ 3170</strain>
    </source>
</reference>
<protein>
    <submittedName>
        <fullName evidence="6">ABC-type transporter, ATPase subunit</fullName>
    </submittedName>
</protein>
<dbReference type="SMART" id="SM00382">
    <property type="entry name" value="AAA"/>
    <property type="match status" value="2"/>
</dbReference>
<keyword evidence="7" id="KW-1185">Reference proteome</keyword>
<dbReference type="SUPFAM" id="SSF52540">
    <property type="entry name" value="P-loop containing nucleoside triphosphate hydrolases"/>
    <property type="match status" value="2"/>
</dbReference>
<dbReference type="Pfam" id="PF00005">
    <property type="entry name" value="ABC_tran"/>
    <property type="match status" value="2"/>
</dbReference>
<keyword evidence="1" id="KW-0677">Repeat</keyword>
<feature type="coiled-coil region" evidence="4">
    <location>
        <begin position="229"/>
        <end position="267"/>
    </location>
</feature>
<dbReference type="HOGENOM" id="CLU_000604_36_0_11"/>
<evidence type="ECO:0000256" key="3">
    <source>
        <dbReference type="ARBA" id="ARBA00022840"/>
    </source>
</evidence>
<name>X5DNQ8_9CORY</name>
<gene>
    <name evidence="6" type="ORF">CGLY_02455</name>
</gene>
<dbReference type="InterPro" id="IPR003593">
    <property type="entry name" value="AAA+_ATPase"/>
</dbReference>
<dbReference type="InterPro" id="IPR003439">
    <property type="entry name" value="ABC_transporter-like_ATP-bd"/>
</dbReference>
<dbReference type="PROSITE" id="PS50893">
    <property type="entry name" value="ABC_TRANSPORTER_2"/>
    <property type="match status" value="1"/>
</dbReference>
<dbReference type="EMBL" id="CP006842">
    <property type="protein sequence ID" value="AHW62939.1"/>
    <property type="molecule type" value="Genomic_DNA"/>
</dbReference>
<keyword evidence="4" id="KW-0175">Coiled coil</keyword>
<proteinExistence type="predicted"/>
<dbReference type="STRING" id="1404245.CGLY_02455"/>
<dbReference type="eggNOG" id="COG0488">
    <property type="taxonomic scope" value="Bacteria"/>
</dbReference>
<dbReference type="GO" id="GO:0016887">
    <property type="term" value="F:ATP hydrolysis activity"/>
    <property type="evidence" value="ECO:0007669"/>
    <property type="project" value="InterPro"/>
</dbReference>
<dbReference type="AlphaFoldDB" id="X5DNQ8"/>
<evidence type="ECO:0000259" key="5">
    <source>
        <dbReference type="PROSITE" id="PS50893"/>
    </source>
</evidence>
<dbReference type="RefSeq" id="WP_038550957.1">
    <property type="nucleotide sequence ID" value="NZ_CP006842.1"/>
</dbReference>
<dbReference type="Gene3D" id="3.40.50.300">
    <property type="entry name" value="P-loop containing nucleotide triphosphate hydrolases"/>
    <property type="match status" value="2"/>
</dbReference>
<organism evidence="6 7">
    <name type="scientific">Corynebacterium glyciniphilum AJ 3170</name>
    <dbReference type="NCBI Taxonomy" id="1404245"/>
    <lineage>
        <taxon>Bacteria</taxon>
        <taxon>Bacillati</taxon>
        <taxon>Actinomycetota</taxon>
        <taxon>Actinomycetes</taxon>
        <taxon>Mycobacteriales</taxon>
        <taxon>Corynebacteriaceae</taxon>
        <taxon>Corynebacterium</taxon>
    </lineage>
</organism>
<dbReference type="PANTHER" id="PTHR19211:SF6">
    <property type="entry name" value="BLL7188 PROTEIN"/>
    <property type="match status" value="1"/>
</dbReference>
<keyword evidence="2" id="KW-0547">Nucleotide-binding</keyword>
<dbReference type="Proteomes" id="UP000023703">
    <property type="component" value="Chromosome"/>
</dbReference>
<dbReference type="FunFam" id="3.40.50.300:FF:001320">
    <property type="entry name" value="Heme ABC transporter ATP-binding protein"/>
    <property type="match status" value="1"/>
</dbReference>
<dbReference type="OrthoDB" id="4500804at2"/>
<dbReference type="InterPro" id="IPR050611">
    <property type="entry name" value="ABCF"/>
</dbReference>
<evidence type="ECO:0000256" key="4">
    <source>
        <dbReference type="SAM" id="Coils"/>
    </source>
</evidence>
<evidence type="ECO:0000313" key="6">
    <source>
        <dbReference type="EMBL" id="AHW62939.1"/>
    </source>
</evidence>
<accession>X5DNQ8</accession>
<evidence type="ECO:0000313" key="7">
    <source>
        <dbReference type="Proteomes" id="UP000023703"/>
    </source>
</evidence>
<dbReference type="GO" id="GO:0005524">
    <property type="term" value="F:ATP binding"/>
    <property type="evidence" value="ECO:0007669"/>
    <property type="project" value="UniProtKB-KW"/>
</dbReference>
<feature type="domain" description="ABC transporter" evidence="5">
    <location>
        <begin position="9"/>
        <end position="244"/>
    </location>
</feature>